<keyword evidence="7" id="KW-1185">Reference proteome</keyword>
<dbReference type="OrthoDB" id="10263520at2759"/>
<evidence type="ECO:0000313" key="6">
    <source>
        <dbReference type="EMBL" id="EDV20131.1"/>
    </source>
</evidence>
<dbReference type="KEGG" id="tad:TRIADDRAFT_61316"/>
<name>B3SAM9_TRIAD</name>
<evidence type="ECO:0000256" key="4">
    <source>
        <dbReference type="ARBA" id="ARBA00023212"/>
    </source>
</evidence>
<dbReference type="OMA" id="GEDYWGR"/>
<comment type="subcellular location">
    <subcellularLocation>
        <location evidence="1">Cytoplasm</location>
        <location evidence="1">Cytoskeleton</location>
        <location evidence="1">Cilium basal body</location>
    </subcellularLocation>
</comment>
<organism evidence="6 7">
    <name type="scientific">Trichoplax adhaerens</name>
    <name type="common">Trichoplax reptans</name>
    <dbReference type="NCBI Taxonomy" id="10228"/>
    <lineage>
        <taxon>Eukaryota</taxon>
        <taxon>Metazoa</taxon>
        <taxon>Placozoa</taxon>
        <taxon>Uniplacotomia</taxon>
        <taxon>Trichoplacea</taxon>
        <taxon>Trichoplacidae</taxon>
        <taxon>Trichoplax</taxon>
    </lineage>
</organism>
<keyword evidence="4" id="KW-0206">Cytoskeleton</keyword>
<dbReference type="InParanoid" id="B3SAM9"/>
<accession>B3SAM9</accession>
<dbReference type="Proteomes" id="UP000009022">
    <property type="component" value="Unassembled WGS sequence"/>
</dbReference>
<keyword evidence="3" id="KW-0970">Cilium biogenesis/degradation</keyword>
<dbReference type="RefSeq" id="XP_002117292.1">
    <property type="nucleotide sequence ID" value="XM_002117256.1"/>
</dbReference>
<proteinExistence type="predicted"/>
<gene>
    <name evidence="6" type="ORF">TRIADDRAFT_61316</name>
</gene>
<dbReference type="EMBL" id="DS985262">
    <property type="protein sequence ID" value="EDV20131.1"/>
    <property type="molecule type" value="Genomic_DNA"/>
</dbReference>
<dbReference type="GO" id="GO:0060271">
    <property type="term" value="P:cilium assembly"/>
    <property type="evidence" value="ECO:0000318"/>
    <property type="project" value="GO_Central"/>
</dbReference>
<dbReference type="GO" id="GO:0036038">
    <property type="term" value="C:MKS complex"/>
    <property type="evidence" value="ECO:0000318"/>
    <property type="project" value="GO_Central"/>
</dbReference>
<evidence type="ECO:0000256" key="1">
    <source>
        <dbReference type="ARBA" id="ARBA00004120"/>
    </source>
</evidence>
<dbReference type="STRING" id="10228.B3SAM9"/>
<dbReference type="HOGENOM" id="CLU_026711_0_1_1"/>
<dbReference type="InterPro" id="IPR010796">
    <property type="entry name" value="C2_B9-type_dom"/>
</dbReference>
<dbReference type="AlphaFoldDB" id="B3SAM9"/>
<dbReference type="PROSITE" id="PS51381">
    <property type="entry name" value="C2_B9"/>
    <property type="match status" value="1"/>
</dbReference>
<dbReference type="eggNOG" id="KOG4446">
    <property type="taxonomic scope" value="Eukaryota"/>
</dbReference>
<dbReference type="PANTHER" id="PTHR12968">
    <property type="entry name" value="B9 DOMAIN-CONTAINING"/>
    <property type="match status" value="1"/>
</dbReference>
<dbReference type="GeneID" id="6758556"/>
<evidence type="ECO:0000256" key="3">
    <source>
        <dbReference type="ARBA" id="ARBA00022794"/>
    </source>
</evidence>
<reference evidence="6 7" key="1">
    <citation type="journal article" date="2008" name="Nature">
        <title>The Trichoplax genome and the nature of placozoans.</title>
        <authorList>
            <person name="Srivastava M."/>
            <person name="Begovic E."/>
            <person name="Chapman J."/>
            <person name="Putnam N.H."/>
            <person name="Hellsten U."/>
            <person name="Kawashima T."/>
            <person name="Kuo A."/>
            <person name="Mitros T."/>
            <person name="Salamov A."/>
            <person name="Carpenter M.L."/>
            <person name="Signorovitch A.Y."/>
            <person name="Moreno M.A."/>
            <person name="Kamm K."/>
            <person name="Grimwood J."/>
            <person name="Schmutz J."/>
            <person name="Shapiro H."/>
            <person name="Grigoriev I.V."/>
            <person name="Buss L.W."/>
            <person name="Schierwater B."/>
            <person name="Dellaporta S.L."/>
            <person name="Rokhsar D.S."/>
        </authorList>
    </citation>
    <scope>NUCLEOTIDE SEQUENCE [LARGE SCALE GENOMIC DNA]</scope>
    <source>
        <strain evidence="6 7">Grell-BS-1999</strain>
    </source>
</reference>
<dbReference type="Pfam" id="PF07162">
    <property type="entry name" value="B9-C2"/>
    <property type="match status" value="1"/>
</dbReference>
<keyword evidence="5" id="KW-0966">Cell projection</keyword>
<dbReference type="FunCoup" id="B3SAM9">
    <property type="interactions" value="605"/>
</dbReference>
<sequence length="541" mass="61986">MENLQRNIASYYRSKDPIRNLKIRVTLKKVTAASVVPTFAHENKKPSDQIEMQTIKKEDEKTENKAEECVIGWQEKLYCKRETDYYADSENCNSVLDHLYHKEVLSVRNSRTNKRLFSYVDHDNFADDENNDDDETIYVTPVAKRISNLRRRRLANKSMGDRADKDGNKVALQFKNPISDDSSRTLSKLIVPEQSMFIMADLSNDDREPTKEDEYVLCSVTINSNGLISIKPDFNTSNSSYRIVTKSEYQEVYEYRLEHCSKPMSKVEEDREKKALKELYQRHGAYQASLIGTEFATPPPSGTLRVNIFGEINMAKNFEYNDIYIHYCLYLTTEWKTRDSDVIAGFTQISKCKGDKEKTAHFGHPFEFEITYEKANFNQVGVSEWPQLFIEVVSCDSWQRYRIEGYGYTLIPQAPGMHKIEIQTWRPVAPDLVSEMRRFFIGGAPELNDITYVSHPAGSDGPCLSKYGLKTASSGSVTVKMNVLQQSQFFVDKTKSRKKVGTLLDKLGGEETQAALAKVIDAFQKARNRLKAARGELDGIY</sequence>
<keyword evidence="2" id="KW-0963">Cytoplasm</keyword>
<evidence type="ECO:0000313" key="7">
    <source>
        <dbReference type="Proteomes" id="UP000009022"/>
    </source>
</evidence>
<evidence type="ECO:0000256" key="2">
    <source>
        <dbReference type="ARBA" id="ARBA00022490"/>
    </source>
</evidence>
<evidence type="ECO:0000256" key="5">
    <source>
        <dbReference type="ARBA" id="ARBA00023273"/>
    </source>
</evidence>
<protein>
    <recommendedName>
        <fullName evidence="8">Meckel syndrome type 1 protein</fullName>
    </recommendedName>
</protein>
<dbReference type="CTD" id="6758556"/>
<evidence type="ECO:0008006" key="8">
    <source>
        <dbReference type="Google" id="ProtNLM"/>
    </source>
</evidence>
<dbReference type="PhylomeDB" id="B3SAM9"/>
<dbReference type="PANTHER" id="PTHR12968:SF4">
    <property type="entry name" value="TECTONIC-LIKE COMPLEX MEMBER MKS1"/>
    <property type="match status" value="1"/>
</dbReference>